<comment type="caution">
    <text evidence="3">The sequence shown here is derived from an EMBL/GenBank/DDBJ whole genome shotgun (WGS) entry which is preliminary data.</text>
</comment>
<reference evidence="3 4" key="2">
    <citation type="submission" date="2019-09" db="EMBL/GenBank/DDBJ databases">
        <authorList>
            <person name="Jin C."/>
        </authorList>
    </citation>
    <scope>NUCLEOTIDE SEQUENCE [LARGE SCALE GENOMIC DNA]</scope>
    <source>
        <strain evidence="3 4">BN140078</strain>
    </source>
</reference>
<dbReference type="PANTHER" id="PTHR34220">
    <property type="entry name" value="SENSOR HISTIDINE KINASE YPDA"/>
    <property type="match status" value="1"/>
</dbReference>
<accession>A0A5B2W6F9</accession>
<dbReference type="Gene3D" id="3.30.565.10">
    <property type="entry name" value="Histidine kinase-like ATPase, C-terminal domain"/>
    <property type="match status" value="1"/>
</dbReference>
<dbReference type="SUPFAM" id="SSF55874">
    <property type="entry name" value="ATPase domain of HSP90 chaperone/DNA topoisomerase II/histidine kinase"/>
    <property type="match status" value="1"/>
</dbReference>
<dbReference type="AlphaFoldDB" id="A0A5B2W6F9"/>
<evidence type="ECO:0000313" key="3">
    <source>
        <dbReference type="EMBL" id="KAA2245809.1"/>
    </source>
</evidence>
<dbReference type="InterPro" id="IPR036890">
    <property type="entry name" value="HATPase_C_sf"/>
</dbReference>
<evidence type="ECO:0000256" key="1">
    <source>
        <dbReference type="SAM" id="Phobius"/>
    </source>
</evidence>
<protein>
    <submittedName>
        <fullName evidence="3">Sensor histidine kinase</fullName>
    </submittedName>
</protein>
<dbReference type="Proteomes" id="UP000324611">
    <property type="component" value="Unassembled WGS sequence"/>
</dbReference>
<keyword evidence="3" id="KW-0418">Kinase</keyword>
<feature type="transmembrane region" description="Helical" evidence="1">
    <location>
        <begin position="25"/>
        <end position="48"/>
    </location>
</feature>
<dbReference type="InterPro" id="IPR050640">
    <property type="entry name" value="Bact_2-comp_sensor_kinase"/>
</dbReference>
<feature type="transmembrane region" description="Helical" evidence="1">
    <location>
        <begin position="54"/>
        <end position="72"/>
    </location>
</feature>
<keyword evidence="1" id="KW-0472">Membrane</keyword>
<organism evidence="3 4">
    <name type="scientific">Chitinophaga agrisoli</name>
    <dbReference type="NCBI Taxonomy" id="2607653"/>
    <lineage>
        <taxon>Bacteria</taxon>
        <taxon>Pseudomonadati</taxon>
        <taxon>Bacteroidota</taxon>
        <taxon>Chitinophagia</taxon>
        <taxon>Chitinophagales</taxon>
        <taxon>Chitinophagaceae</taxon>
        <taxon>Chitinophaga</taxon>
    </lineage>
</organism>
<evidence type="ECO:0000259" key="2">
    <source>
        <dbReference type="Pfam" id="PF06580"/>
    </source>
</evidence>
<feature type="transmembrane region" description="Helical" evidence="1">
    <location>
        <begin position="92"/>
        <end position="115"/>
    </location>
</feature>
<keyword evidence="1" id="KW-1133">Transmembrane helix</keyword>
<proteinExistence type="predicted"/>
<keyword evidence="4" id="KW-1185">Reference proteome</keyword>
<name>A0A5B2W6F9_9BACT</name>
<dbReference type="EMBL" id="VUOC01000001">
    <property type="protein sequence ID" value="KAA2245809.1"/>
    <property type="molecule type" value="Genomic_DNA"/>
</dbReference>
<feature type="transmembrane region" description="Helical" evidence="1">
    <location>
        <begin position="135"/>
        <end position="153"/>
    </location>
</feature>
<evidence type="ECO:0000313" key="4">
    <source>
        <dbReference type="Proteomes" id="UP000324611"/>
    </source>
</evidence>
<dbReference type="InterPro" id="IPR010559">
    <property type="entry name" value="Sig_transdc_His_kin_internal"/>
</dbReference>
<gene>
    <name evidence="3" type="ORF">F0L74_01105</name>
</gene>
<dbReference type="GO" id="GO:0000155">
    <property type="term" value="F:phosphorelay sensor kinase activity"/>
    <property type="evidence" value="ECO:0007669"/>
    <property type="project" value="InterPro"/>
</dbReference>
<dbReference type="Pfam" id="PF06580">
    <property type="entry name" value="His_kinase"/>
    <property type="match status" value="1"/>
</dbReference>
<keyword evidence="3" id="KW-0808">Transferase</keyword>
<dbReference type="PANTHER" id="PTHR34220:SF7">
    <property type="entry name" value="SENSOR HISTIDINE KINASE YPDA"/>
    <property type="match status" value="1"/>
</dbReference>
<keyword evidence="1" id="KW-0812">Transmembrane</keyword>
<sequence length="361" mass="41880">MPNGIFEIQQQFTNFRLMFKHISKYWWCQILGWMAYFVTNVFFAYSFGKVEFPYLLNITILILFGLLSTHLLRNVINRQNWFQYSFEKQALLFFALVVGSGVIMYIGSTVTGNIIRPPEQRKVLSGQEVLRSLLSNFLITAIWWLIYFVWHFIDRNRNAQVDKLKLESTVKELELKTIKSQLNPHFIFNALNSIRALVDENPQRARTAITELSNILRSSMQVEKVETVSLENELNIVKDYLALETIRFEERLKVQYDIDPDTLELPIPPLMLQTLVENAIKHGISRMVSGGVVRIGSHMRQMQHEITIENTGQILEHSNGQGFGLQSTRQRLSLLFGSRASFDIYNKNDQTVEAKVLMPLI</sequence>
<dbReference type="GO" id="GO:0016020">
    <property type="term" value="C:membrane"/>
    <property type="evidence" value="ECO:0007669"/>
    <property type="project" value="InterPro"/>
</dbReference>
<reference evidence="3 4" key="1">
    <citation type="submission" date="2019-09" db="EMBL/GenBank/DDBJ databases">
        <title>Chitinophaga ginsengihumi sp. nov., isolated from soil of ginseng rhizosphere.</title>
        <authorList>
            <person name="Lee J."/>
        </authorList>
    </citation>
    <scope>NUCLEOTIDE SEQUENCE [LARGE SCALE GENOMIC DNA]</scope>
    <source>
        <strain evidence="3 4">BN140078</strain>
    </source>
</reference>
<feature type="domain" description="Signal transduction histidine kinase internal region" evidence="2">
    <location>
        <begin position="174"/>
        <end position="252"/>
    </location>
</feature>